<dbReference type="Proteomes" id="UP000557217">
    <property type="component" value="Unassembled WGS sequence"/>
</dbReference>
<dbReference type="Pfam" id="PF05742">
    <property type="entry name" value="TANGO2"/>
    <property type="match status" value="1"/>
</dbReference>
<evidence type="ECO:0000313" key="2">
    <source>
        <dbReference type="Proteomes" id="UP000557217"/>
    </source>
</evidence>
<gene>
    <name evidence="1" type="ORF">HNR36_002973</name>
</gene>
<proteinExistence type="predicted"/>
<dbReference type="EMBL" id="JACHGZ010000065">
    <property type="protein sequence ID" value="MBB5150546.1"/>
    <property type="molecule type" value="Genomic_DNA"/>
</dbReference>
<dbReference type="PANTHER" id="PTHR17985">
    <property type="entry name" value="SER/THR-RICH PROTEIN T10 IN DGCR REGION"/>
    <property type="match status" value="1"/>
</dbReference>
<dbReference type="PANTHER" id="PTHR17985:SF8">
    <property type="entry name" value="TRANSPORT AND GOLGI ORGANIZATION PROTEIN 2 HOMOLOG"/>
    <property type="match status" value="1"/>
</dbReference>
<sequence>MCLIHFHYQEHPIYKLIVVANRDEFYDRPAKPAHFWEDEPDILAGRDLLQMGTWLGVSRNGRFAAITNYRDPSLPAKPRSRGEIVRNFLKDTRHPKDFVDELVTTKDYYGGYNVIVWHEGHLLHYNNIFNEINEIQPGTHSISNHTLNTPWPKVVKGRARLAEYIQNNTGKLNIDELFEIVMDREIAPDEQLPNTGVGLEMERNLSSAFIQLPHYGTRCSTVLLIDEDRNITFVERTFDKGKFLFEKSFHIKIEKI</sequence>
<reference evidence="1 2" key="1">
    <citation type="submission" date="2020-08" db="EMBL/GenBank/DDBJ databases">
        <title>Genomic Encyclopedia of Type Strains, Phase IV (KMG-IV): sequencing the most valuable type-strain genomes for metagenomic binning, comparative biology and taxonomic classification.</title>
        <authorList>
            <person name="Goeker M."/>
        </authorList>
    </citation>
    <scope>NUCLEOTIDE SEQUENCE [LARGE SCALE GENOMIC DNA]</scope>
    <source>
        <strain evidence="1 2">DSM 10633</strain>
    </source>
</reference>
<dbReference type="AlphaFoldDB" id="A0A840Q6I2"/>
<accession>A0A840Q6I2</accession>
<keyword evidence="2" id="KW-1185">Reference proteome</keyword>
<protein>
    <submittedName>
        <fullName evidence="1">Uncharacterized protein with NRDE domain</fullName>
    </submittedName>
</protein>
<comment type="caution">
    <text evidence="1">The sequence shown here is derived from an EMBL/GenBank/DDBJ whole genome shotgun (WGS) entry which is preliminary data.</text>
</comment>
<name>A0A840Q6I2_URETH</name>
<organism evidence="1 2">
    <name type="scientific">Ureibacillus thermosphaericus</name>
    <dbReference type="NCBI Taxonomy" id="51173"/>
    <lineage>
        <taxon>Bacteria</taxon>
        <taxon>Bacillati</taxon>
        <taxon>Bacillota</taxon>
        <taxon>Bacilli</taxon>
        <taxon>Bacillales</taxon>
        <taxon>Caryophanaceae</taxon>
        <taxon>Ureibacillus</taxon>
    </lineage>
</organism>
<dbReference type="RefSeq" id="WP_168412871.1">
    <property type="nucleotide sequence ID" value="NZ_JAAXPW010000061.1"/>
</dbReference>
<evidence type="ECO:0000313" key="1">
    <source>
        <dbReference type="EMBL" id="MBB5150546.1"/>
    </source>
</evidence>
<dbReference type="InterPro" id="IPR008551">
    <property type="entry name" value="TANGO2"/>
</dbReference>